<evidence type="ECO:0000313" key="2">
    <source>
        <dbReference type="Proteomes" id="UP000236731"/>
    </source>
</evidence>
<dbReference type="Proteomes" id="UP000236731">
    <property type="component" value="Unassembled WGS sequence"/>
</dbReference>
<keyword evidence="2" id="KW-1185">Reference proteome</keyword>
<dbReference type="RefSeq" id="WP_234993174.1">
    <property type="nucleotide sequence ID" value="NZ_FNUT01000004.1"/>
</dbReference>
<reference evidence="2" key="1">
    <citation type="submission" date="2016-10" db="EMBL/GenBank/DDBJ databases">
        <authorList>
            <person name="Varghese N."/>
            <person name="Submissions S."/>
        </authorList>
    </citation>
    <scope>NUCLEOTIDE SEQUENCE [LARGE SCALE GENOMIC DNA]</scope>
    <source>
        <strain evidence="2">DSM 22361</strain>
    </source>
</reference>
<proteinExistence type="predicted"/>
<accession>A0A1H5WTX5</accession>
<gene>
    <name evidence="1" type="ORF">SAMN05421877_104166</name>
</gene>
<protein>
    <submittedName>
        <fullName evidence="1">Uncharacterized protein</fullName>
    </submittedName>
</protein>
<dbReference type="EMBL" id="FNUT01000004">
    <property type="protein sequence ID" value="SEG02962.1"/>
    <property type="molecule type" value="Genomic_DNA"/>
</dbReference>
<evidence type="ECO:0000313" key="1">
    <source>
        <dbReference type="EMBL" id="SEG02962.1"/>
    </source>
</evidence>
<organism evidence="1 2">
    <name type="scientific">Sphingobacterium lactis</name>
    <dbReference type="NCBI Taxonomy" id="797291"/>
    <lineage>
        <taxon>Bacteria</taxon>
        <taxon>Pseudomonadati</taxon>
        <taxon>Bacteroidota</taxon>
        <taxon>Sphingobacteriia</taxon>
        <taxon>Sphingobacteriales</taxon>
        <taxon>Sphingobacteriaceae</taxon>
        <taxon>Sphingobacterium</taxon>
    </lineage>
</organism>
<dbReference type="AlphaFoldDB" id="A0A1H5WTX5"/>
<name>A0A1H5WTX5_9SPHI</name>
<sequence>MRRFLNCLVYNKSFIRKIGQFAAIFSLVTAYSVSSCDHHQGSLMLFNYKYVNNTSSPINMKFFLHEHVFDFMVPEQDQFVLPELLEEHVGTLAHFDSLLITIQDQKPVMFRARDVEHGDWKVSPLNSKNYENEYSEKGKYRVFDFRKIFR</sequence>